<reference evidence="8 9" key="1">
    <citation type="submission" date="2020-12" db="EMBL/GenBank/DDBJ databases">
        <title>Metabolic potential, ecology and presence of endohyphal bacteria is reflected in genomic diversity of Mucoromycotina.</title>
        <authorList>
            <person name="Muszewska A."/>
            <person name="Okrasinska A."/>
            <person name="Steczkiewicz K."/>
            <person name="Drgas O."/>
            <person name="Orlowska M."/>
            <person name="Perlinska-Lenart U."/>
            <person name="Aleksandrzak-Piekarczyk T."/>
            <person name="Szatraj K."/>
            <person name="Zielenkiewicz U."/>
            <person name="Pilsyk S."/>
            <person name="Malc E."/>
            <person name="Mieczkowski P."/>
            <person name="Kruszewska J.S."/>
            <person name="Biernat P."/>
            <person name="Pawlowska J."/>
        </authorList>
    </citation>
    <scope>NUCLEOTIDE SEQUENCE [LARGE SCALE GENOMIC DNA]</scope>
    <source>
        <strain evidence="8 9">CBS 142.35</strain>
    </source>
</reference>
<keyword evidence="2" id="KW-0805">Transcription regulation</keyword>
<dbReference type="InterPro" id="IPR036576">
    <property type="entry name" value="WRKY_dom_sf"/>
</dbReference>
<evidence type="ECO:0000256" key="4">
    <source>
        <dbReference type="ARBA" id="ARBA00023163"/>
    </source>
</evidence>
<evidence type="ECO:0000256" key="1">
    <source>
        <dbReference type="ARBA" id="ARBA00004123"/>
    </source>
</evidence>
<feature type="region of interest" description="Disordered" evidence="6">
    <location>
        <begin position="165"/>
        <end position="239"/>
    </location>
</feature>
<feature type="compositionally biased region" description="Low complexity" evidence="6">
    <location>
        <begin position="302"/>
        <end position="330"/>
    </location>
</feature>
<name>A0A8H7SEM8_9FUNG</name>
<dbReference type="SUPFAM" id="SSF118290">
    <property type="entry name" value="WRKY DNA-binding domain"/>
    <property type="match status" value="1"/>
</dbReference>
<dbReference type="SMART" id="SM00774">
    <property type="entry name" value="WRKY"/>
    <property type="match status" value="1"/>
</dbReference>
<feature type="region of interest" description="Disordered" evidence="6">
    <location>
        <begin position="32"/>
        <end position="113"/>
    </location>
</feature>
<sequence length="501" mass="57237">MPATRNLYMLPTTNQSIYSTPLDKDDRMYRSITTRHYPPSPPNTSQPSTPLMTSATASISSSRRTSLQSKPYSYYNSSIHTSSRSMSASTAASIPSPKMSKQDEDSNGNSSPFFNLEKVVQQYGEQRDLLELILSSKVEEDRRRAEEAKLRQKEIDYLLQQHRYDSDNTTPESGHQEQQHIRTSRSNSMAHRSPIDKSTHSWEITDDNTSRRFSETTSLVIDNNNNNGSILPRIRSPQLHQNVNQDSAVGNSPELTENWRIFSTTDQQLQRQQQQSQEHHRGRRKSTNNIDSLLSHSPKPVSTILPPISTPTNTTSTTSPTISFNIPSINHVTSPREDNTNRSTASSDFALSPVDTDGDTGMTHPTERYQPAHPHQIEPRQVYQPLFPPFPPPDKLPILPATSRRIQRPVARRRRRREMQAISTIIETREFPYNDDYLWKNNGNTVHKKSGYRSIYYKCSNSAKGCPVNKTVTFKEHGNYLIKYRGEHLDECNRIKRIVDV</sequence>
<dbReference type="InterPro" id="IPR003657">
    <property type="entry name" value="WRKY_dom"/>
</dbReference>
<dbReference type="OrthoDB" id="2272836at2759"/>
<dbReference type="GO" id="GO:0003700">
    <property type="term" value="F:DNA-binding transcription factor activity"/>
    <property type="evidence" value="ECO:0007669"/>
    <property type="project" value="InterPro"/>
</dbReference>
<comment type="subcellular location">
    <subcellularLocation>
        <location evidence="1">Nucleus</location>
    </subcellularLocation>
</comment>
<keyword evidence="5" id="KW-0539">Nucleus</keyword>
<evidence type="ECO:0000256" key="5">
    <source>
        <dbReference type="ARBA" id="ARBA00023242"/>
    </source>
</evidence>
<dbReference type="GO" id="GO:0005634">
    <property type="term" value="C:nucleus"/>
    <property type="evidence" value="ECO:0007669"/>
    <property type="project" value="UniProtKB-SubCell"/>
</dbReference>
<protein>
    <recommendedName>
        <fullName evidence="7">WRKY domain-containing protein</fullName>
    </recommendedName>
</protein>
<feature type="domain" description="WRKY" evidence="7">
    <location>
        <begin position="434"/>
        <end position="472"/>
    </location>
</feature>
<dbReference type="EMBL" id="JAEPRB010000009">
    <property type="protein sequence ID" value="KAG2227190.1"/>
    <property type="molecule type" value="Genomic_DNA"/>
</dbReference>
<dbReference type="Gene3D" id="2.20.25.80">
    <property type="entry name" value="WRKY domain"/>
    <property type="match status" value="1"/>
</dbReference>
<evidence type="ECO:0000256" key="6">
    <source>
        <dbReference type="SAM" id="MobiDB-lite"/>
    </source>
</evidence>
<feature type="compositionally biased region" description="Polar residues" evidence="6">
    <location>
        <begin position="67"/>
        <end position="76"/>
    </location>
</feature>
<evidence type="ECO:0000259" key="7">
    <source>
        <dbReference type="PROSITE" id="PS50811"/>
    </source>
</evidence>
<dbReference type="Pfam" id="PF03106">
    <property type="entry name" value="WRKY"/>
    <property type="match status" value="1"/>
</dbReference>
<evidence type="ECO:0000313" key="8">
    <source>
        <dbReference type="EMBL" id="KAG2227190.1"/>
    </source>
</evidence>
<feature type="compositionally biased region" description="Polar residues" evidence="6">
    <location>
        <begin position="215"/>
        <end position="229"/>
    </location>
</feature>
<dbReference type="AlphaFoldDB" id="A0A8H7SEM8"/>
<dbReference type="Proteomes" id="UP000646827">
    <property type="component" value="Unassembled WGS sequence"/>
</dbReference>
<feature type="compositionally biased region" description="Low complexity" evidence="6">
    <location>
        <begin position="45"/>
        <end position="66"/>
    </location>
</feature>
<evidence type="ECO:0000313" key="9">
    <source>
        <dbReference type="Proteomes" id="UP000646827"/>
    </source>
</evidence>
<feature type="region of interest" description="Disordered" evidence="6">
    <location>
        <begin position="265"/>
        <end position="356"/>
    </location>
</feature>
<evidence type="ECO:0000256" key="3">
    <source>
        <dbReference type="ARBA" id="ARBA00023125"/>
    </source>
</evidence>
<feature type="compositionally biased region" description="Low complexity" evidence="6">
    <location>
        <begin position="267"/>
        <end position="276"/>
    </location>
</feature>
<gene>
    <name evidence="8" type="ORF">INT45_008434</name>
</gene>
<feature type="compositionally biased region" description="Low complexity" evidence="6">
    <location>
        <begin position="77"/>
        <end position="94"/>
    </location>
</feature>
<proteinExistence type="predicted"/>
<organism evidence="8 9">
    <name type="scientific">Circinella minor</name>
    <dbReference type="NCBI Taxonomy" id="1195481"/>
    <lineage>
        <taxon>Eukaryota</taxon>
        <taxon>Fungi</taxon>
        <taxon>Fungi incertae sedis</taxon>
        <taxon>Mucoromycota</taxon>
        <taxon>Mucoromycotina</taxon>
        <taxon>Mucoromycetes</taxon>
        <taxon>Mucorales</taxon>
        <taxon>Lichtheimiaceae</taxon>
        <taxon>Circinella</taxon>
    </lineage>
</organism>
<keyword evidence="9" id="KW-1185">Reference proteome</keyword>
<comment type="caution">
    <text evidence="8">The sequence shown here is derived from an EMBL/GenBank/DDBJ whole genome shotgun (WGS) entry which is preliminary data.</text>
</comment>
<accession>A0A8H7SEM8</accession>
<keyword evidence="3" id="KW-0238">DNA-binding</keyword>
<evidence type="ECO:0000256" key="2">
    <source>
        <dbReference type="ARBA" id="ARBA00023015"/>
    </source>
</evidence>
<dbReference type="GO" id="GO:0043565">
    <property type="term" value="F:sequence-specific DNA binding"/>
    <property type="evidence" value="ECO:0007669"/>
    <property type="project" value="InterPro"/>
</dbReference>
<dbReference type="PROSITE" id="PS50811">
    <property type="entry name" value="WRKY"/>
    <property type="match status" value="1"/>
</dbReference>
<keyword evidence="4" id="KW-0804">Transcription</keyword>